<evidence type="ECO:0000313" key="2">
    <source>
        <dbReference type="Proteomes" id="UP001057402"/>
    </source>
</evidence>
<protein>
    <submittedName>
        <fullName evidence="1">Uncharacterized protein</fullName>
    </submittedName>
</protein>
<sequence>MSSAQLSAVRHITEIAPPRILHVERRQLGVGKKLETIDEDANEGGGGSQAYLKLPPPLKADSNRQRSPSGFAG</sequence>
<dbReference type="Proteomes" id="UP001057402">
    <property type="component" value="Chromosome 7"/>
</dbReference>
<gene>
    <name evidence="1" type="ORF">MLD38_024244</name>
</gene>
<evidence type="ECO:0000313" key="1">
    <source>
        <dbReference type="EMBL" id="KAI4339284.1"/>
    </source>
</evidence>
<organism evidence="1 2">
    <name type="scientific">Melastoma candidum</name>
    <dbReference type="NCBI Taxonomy" id="119954"/>
    <lineage>
        <taxon>Eukaryota</taxon>
        <taxon>Viridiplantae</taxon>
        <taxon>Streptophyta</taxon>
        <taxon>Embryophyta</taxon>
        <taxon>Tracheophyta</taxon>
        <taxon>Spermatophyta</taxon>
        <taxon>Magnoliopsida</taxon>
        <taxon>eudicotyledons</taxon>
        <taxon>Gunneridae</taxon>
        <taxon>Pentapetalae</taxon>
        <taxon>rosids</taxon>
        <taxon>malvids</taxon>
        <taxon>Myrtales</taxon>
        <taxon>Melastomataceae</taxon>
        <taxon>Melastomatoideae</taxon>
        <taxon>Melastomateae</taxon>
        <taxon>Melastoma</taxon>
    </lineage>
</organism>
<dbReference type="EMBL" id="CM042886">
    <property type="protein sequence ID" value="KAI4339284.1"/>
    <property type="molecule type" value="Genomic_DNA"/>
</dbReference>
<comment type="caution">
    <text evidence="1">The sequence shown here is derived from an EMBL/GenBank/DDBJ whole genome shotgun (WGS) entry which is preliminary data.</text>
</comment>
<proteinExistence type="predicted"/>
<name>A0ACB9NRQ2_9MYRT</name>
<keyword evidence="2" id="KW-1185">Reference proteome</keyword>
<reference evidence="2" key="1">
    <citation type="journal article" date="2023" name="Front. Plant Sci.">
        <title>Chromosomal-level genome assembly of Melastoma candidum provides insights into trichome evolution.</title>
        <authorList>
            <person name="Zhong Y."/>
            <person name="Wu W."/>
            <person name="Sun C."/>
            <person name="Zou P."/>
            <person name="Liu Y."/>
            <person name="Dai S."/>
            <person name="Zhou R."/>
        </authorList>
    </citation>
    <scope>NUCLEOTIDE SEQUENCE [LARGE SCALE GENOMIC DNA]</scope>
</reference>
<accession>A0ACB9NRQ2</accession>